<evidence type="ECO:0000259" key="8">
    <source>
        <dbReference type="PROSITE" id="PS51194"/>
    </source>
</evidence>
<dbReference type="GO" id="GO:0070478">
    <property type="term" value="P:nuclear-transcribed mRNA catabolic process, 3'-5' exonucleolytic nonsense-mediated decay"/>
    <property type="evidence" value="ECO:0007669"/>
    <property type="project" value="TreeGrafter"/>
</dbReference>
<dbReference type="InterPro" id="IPR011545">
    <property type="entry name" value="DEAD/DEAH_box_helicase_dom"/>
</dbReference>
<evidence type="ECO:0000256" key="5">
    <source>
        <dbReference type="SAM" id="Coils"/>
    </source>
</evidence>
<evidence type="ECO:0000313" key="10">
    <source>
        <dbReference type="Proteomes" id="UP000632766"/>
    </source>
</evidence>
<dbReference type="InterPro" id="IPR001650">
    <property type="entry name" value="Helicase_C-like"/>
</dbReference>
<evidence type="ECO:0000256" key="1">
    <source>
        <dbReference type="ARBA" id="ARBA00022741"/>
    </source>
</evidence>
<feature type="coiled-coil region" evidence="5">
    <location>
        <begin position="476"/>
        <end position="528"/>
    </location>
</feature>
<keyword evidence="2" id="KW-0378">Hydrolase</keyword>
<dbReference type="EMBL" id="JAECZC010000046">
    <property type="protein sequence ID" value="MBH8564562.1"/>
    <property type="molecule type" value="Genomic_DNA"/>
</dbReference>
<dbReference type="Pfam" id="PF00270">
    <property type="entry name" value="DEAD"/>
    <property type="match status" value="1"/>
</dbReference>
<dbReference type="SMART" id="SM00490">
    <property type="entry name" value="HELICc"/>
    <property type="match status" value="1"/>
</dbReference>
<dbReference type="Gene3D" id="3.40.50.300">
    <property type="entry name" value="P-loop containing nucleotide triphosphate hydrolases"/>
    <property type="match status" value="2"/>
</dbReference>
<dbReference type="GO" id="GO:0005524">
    <property type="term" value="F:ATP binding"/>
    <property type="evidence" value="ECO:0007669"/>
    <property type="project" value="UniProtKB-KW"/>
</dbReference>
<dbReference type="InterPro" id="IPR027417">
    <property type="entry name" value="P-loop_NTPase"/>
</dbReference>
<feature type="domain" description="Helicase C-terminal" evidence="8">
    <location>
        <begin position="273"/>
        <end position="444"/>
    </location>
</feature>
<protein>
    <submittedName>
        <fullName evidence="9">RNA helicase</fullName>
    </submittedName>
</protein>
<dbReference type="AlphaFoldDB" id="A0A8J7HSB9"/>
<dbReference type="InterPro" id="IPR012961">
    <property type="entry name" value="Ski2/MTR4_C"/>
</dbReference>
<dbReference type="GO" id="GO:0016787">
    <property type="term" value="F:hydrolase activity"/>
    <property type="evidence" value="ECO:0007669"/>
    <property type="project" value="UniProtKB-KW"/>
</dbReference>
<dbReference type="PROSITE" id="PS51194">
    <property type="entry name" value="HELICASE_CTER"/>
    <property type="match status" value="1"/>
</dbReference>
<dbReference type="CDD" id="cd18795">
    <property type="entry name" value="SF2_C_Ski2"/>
    <property type="match status" value="1"/>
</dbReference>
<feature type="domain" description="Helicase ATP-binding" evidence="7">
    <location>
        <begin position="28"/>
        <end position="191"/>
    </location>
</feature>
<dbReference type="InterPro" id="IPR014001">
    <property type="entry name" value="Helicase_ATP-bd"/>
</dbReference>
<evidence type="ECO:0000259" key="7">
    <source>
        <dbReference type="PROSITE" id="PS51192"/>
    </source>
</evidence>
<dbReference type="PANTHER" id="PTHR12131:SF1">
    <property type="entry name" value="ATP-DEPENDENT RNA HELICASE SUPV3L1, MITOCHONDRIAL-RELATED"/>
    <property type="match status" value="1"/>
</dbReference>
<dbReference type="SMART" id="SM00487">
    <property type="entry name" value="DEXDc"/>
    <property type="match status" value="1"/>
</dbReference>
<proteinExistence type="predicted"/>
<dbReference type="GO" id="GO:0003676">
    <property type="term" value="F:nucleic acid binding"/>
    <property type="evidence" value="ECO:0007669"/>
    <property type="project" value="InterPro"/>
</dbReference>
<feature type="region of interest" description="Disordered" evidence="6">
    <location>
        <begin position="224"/>
        <end position="247"/>
    </location>
</feature>
<evidence type="ECO:0000256" key="2">
    <source>
        <dbReference type="ARBA" id="ARBA00022801"/>
    </source>
</evidence>
<keyword evidence="4" id="KW-0067">ATP-binding</keyword>
<organism evidence="9 10">
    <name type="scientific">Amazonocrinis nigriterrae CENA67</name>
    <dbReference type="NCBI Taxonomy" id="2794033"/>
    <lineage>
        <taxon>Bacteria</taxon>
        <taxon>Bacillati</taxon>
        <taxon>Cyanobacteriota</taxon>
        <taxon>Cyanophyceae</taxon>
        <taxon>Nostocales</taxon>
        <taxon>Nostocaceae</taxon>
        <taxon>Amazonocrinis</taxon>
        <taxon>Amazonocrinis nigriterrae</taxon>
    </lineage>
</organism>
<accession>A0A8J7HSB9</accession>
<dbReference type="Gene3D" id="1.10.3380.30">
    <property type="match status" value="1"/>
</dbReference>
<evidence type="ECO:0000256" key="4">
    <source>
        <dbReference type="ARBA" id="ARBA00022840"/>
    </source>
</evidence>
<name>A0A8J7HSB9_9NOST</name>
<evidence type="ECO:0000256" key="6">
    <source>
        <dbReference type="SAM" id="MobiDB-lite"/>
    </source>
</evidence>
<dbReference type="PANTHER" id="PTHR12131">
    <property type="entry name" value="ATP-DEPENDENT RNA AND DNA HELICASE"/>
    <property type="match status" value="1"/>
</dbReference>
<evidence type="ECO:0000256" key="3">
    <source>
        <dbReference type="ARBA" id="ARBA00022806"/>
    </source>
</evidence>
<dbReference type="SMART" id="SM01142">
    <property type="entry name" value="DSHCT"/>
    <property type="match status" value="1"/>
</dbReference>
<feature type="compositionally biased region" description="Basic and acidic residues" evidence="6">
    <location>
        <begin position="234"/>
        <end position="243"/>
    </location>
</feature>
<dbReference type="Pfam" id="PF00271">
    <property type="entry name" value="Helicase_C"/>
    <property type="match status" value="1"/>
</dbReference>
<keyword evidence="10" id="KW-1185">Reference proteome</keyword>
<evidence type="ECO:0000313" key="9">
    <source>
        <dbReference type="EMBL" id="MBH8564562.1"/>
    </source>
</evidence>
<dbReference type="GO" id="GO:0004386">
    <property type="term" value="F:helicase activity"/>
    <property type="evidence" value="ECO:0007669"/>
    <property type="project" value="UniProtKB-KW"/>
</dbReference>
<dbReference type="GO" id="GO:0055087">
    <property type="term" value="C:Ski complex"/>
    <property type="evidence" value="ECO:0007669"/>
    <property type="project" value="TreeGrafter"/>
</dbReference>
<keyword evidence="1" id="KW-0547">Nucleotide-binding</keyword>
<keyword evidence="5" id="KW-0175">Coiled coil</keyword>
<dbReference type="Proteomes" id="UP000632766">
    <property type="component" value="Unassembled WGS sequence"/>
</dbReference>
<dbReference type="SUPFAM" id="SSF52540">
    <property type="entry name" value="P-loop containing nucleoside triphosphate hydrolases"/>
    <property type="match status" value="1"/>
</dbReference>
<reference evidence="9 10" key="1">
    <citation type="journal article" date="2021" name="Int. J. Syst. Evol. Microbiol.">
        <title>Amazonocrinis nigriterrae gen. nov., sp. nov., Atlanticothrix silvestris gen. nov., sp. nov. and Dendronalium phyllosphericum gen. nov., sp. nov., nostocacean cyanobacteria from Brazilian environments.</title>
        <authorList>
            <person name="Alvarenga D.O."/>
            <person name="Andreote A.P.D."/>
            <person name="Branco L.H.Z."/>
            <person name="Delbaje E."/>
            <person name="Cruz R.B."/>
            <person name="Varani A.M."/>
            <person name="Fiore M.F."/>
        </authorList>
    </citation>
    <scope>NUCLEOTIDE SEQUENCE [LARGE SCALE GENOMIC DNA]</scope>
    <source>
        <strain evidence="9 10">CENA67</strain>
    </source>
</reference>
<dbReference type="Pfam" id="PF08148">
    <property type="entry name" value="DSHCT"/>
    <property type="match status" value="1"/>
</dbReference>
<dbReference type="InterPro" id="IPR050699">
    <property type="entry name" value="RNA-DNA_Helicase"/>
</dbReference>
<dbReference type="RefSeq" id="WP_198126395.1">
    <property type="nucleotide sequence ID" value="NZ_JAECZC010000046.1"/>
</dbReference>
<sequence length="893" mass="100119">MNYPAPSPELDLGLIFPFELDQFQKDAIASLNAGRSVVVCAPTGSGKTLVGEYAIYRALSRGKRVFYTTPLKALSNQKLRDFREKFGFEQVGLLTGDASINRDAPILVMTTEIFRNMLYGTPIGQVGISLVDVEAVVLDECHYMNDRQRGTVWEESIIYCPREVQLVALSATVANSDQLTDWLNRVHGPTDLIYSDFRPVPLEFHFCNPKGLFPLLNDEKTKINPRLTNRGKRRQGDRGKAGRPEAPSLSYTLSHLQQRDMLPAIYFIFSRRGCDKAVEEVGDLWLVDNDESQILRRQIDEFLSRNPEAGRSGQIAPLYRGIAAHHAGILPAWKVLVEELFQQGLIKVVFATETLAAGINMPARTTVISTLSKRTDTGHRLLNASEFLQMAGRAGRRGMDKQGHVVTLQTPFEGAKEAAYLATSKPDPLVSQFTPSYGMVLNLLQTHTLEQAKELIERSFGQYMATLHLRPDYDEIAEIQAQLAQLQEQIAAVDENELAIYEKLRQRLKVERQLLKTLQEQAQEDKQEQLAMMLSFAVSGTLLSLKGKNITVSSPVTAVLVGKSPGSGQAPYLVCLGNDNRWYVATTSDVVELYAELPRVEVPPDILPPPEMPLKPGQSRRGNEQTFAIAQCIPDTQESAYMSPEVAEQLSRVTAIQEQLENHPLHQSGNAATFFKRRARYVELEAELEQLQTQVEQQSQRHWEEFLNLITILQHFGCLDNLVPTHLGQIAAAIRGENELWLGLALASGELDQLDPHHLAAVIAALVTETPRPDTKVNFELSSEVDQAWSRLQPIRRSVLKVQYRHGVALPVGLENRYINLIALVEQWALGMEWPELCDSTTLDEGDVVRILRRSLDLLSQIPHVPNIPNSLQRNAYRAMQLIDRFPVNEVVE</sequence>
<comment type="caution">
    <text evidence="9">The sequence shown here is derived from an EMBL/GenBank/DDBJ whole genome shotgun (WGS) entry which is preliminary data.</text>
</comment>
<gene>
    <name evidence="9" type="ORF">I8748_20640</name>
</gene>
<keyword evidence="3 9" id="KW-0347">Helicase</keyword>
<dbReference type="PROSITE" id="PS51192">
    <property type="entry name" value="HELICASE_ATP_BIND_1"/>
    <property type="match status" value="1"/>
</dbReference>